<dbReference type="InterPro" id="IPR035897">
    <property type="entry name" value="Toll_tir_struct_dom_sf"/>
</dbReference>
<protein>
    <submittedName>
        <fullName evidence="2">Toll/interleukin-1 receptor domain-containing protein</fullName>
    </submittedName>
</protein>
<name>A0ABT7ST79_9ALTE</name>
<reference evidence="2 3" key="1">
    <citation type="submission" date="2023-06" db="EMBL/GenBank/DDBJ databases">
        <title>Alteromonas sp. ASW11-36 isolated from intertidal sand.</title>
        <authorList>
            <person name="Li Y."/>
        </authorList>
    </citation>
    <scope>NUCLEOTIDE SEQUENCE [LARGE SCALE GENOMIC DNA]</scope>
    <source>
        <strain evidence="2 3">ASW11-36</strain>
    </source>
</reference>
<evidence type="ECO:0000313" key="3">
    <source>
        <dbReference type="Proteomes" id="UP001234343"/>
    </source>
</evidence>
<dbReference type="Gene3D" id="3.40.50.10140">
    <property type="entry name" value="Toll/interleukin-1 receptor homology (TIR) domain"/>
    <property type="match status" value="1"/>
</dbReference>
<organism evidence="2 3">
    <name type="scientific">Alteromonas arenosi</name>
    <dbReference type="NCBI Taxonomy" id="3055817"/>
    <lineage>
        <taxon>Bacteria</taxon>
        <taxon>Pseudomonadati</taxon>
        <taxon>Pseudomonadota</taxon>
        <taxon>Gammaproteobacteria</taxon>
        <taxon>Alteromonadales</taxon>
        <taxon>Alteromonadaceae</taxon>
        <taxon>Alteromonas/Salinimonas group</taxon>
        <taxon>Alteromonas</taxon>
    </lineage>
</organism>
<dbReference type="InterPro" id="IPR000157">
    <property type="entry name" value="TIR_dom"/>
</dbReference>
<keyword evidence="2" id="KW-0675">Receptor</keyword>
<dbReference type="RefSeq" id="WP_289363395.1">
    <property type="nucleotide sequence ID" value="NZ_JAUCBP010000002.1"/>
</dbReference>
<evidence type="ECO:0000259" key="1">
    <source>
        <dbReference type="PROSITE" id="PS50104"/>
    </source>
</evidence>
<dbReference type="SUPFAM" id="SSF52200">
    <property type="entry name" value="Toll/Interleukin receptor TIR domain"/>
    <property type="match status" value="1"/>
</dbReference>
<comment type="caution">
    <text evidence="2">The sequence shown here is derived from an EMBL/GenBank/DDBJ whole genome shotgun (WGS) entry which is preliminary data.</text>
</comment>
<dbReference type="PROSITE" id="PS50104">
    <property type="entry name" value="TIR"/>
    <property type="match status" value="1"/>
</dbReference>
<dbReference type="Pfam" id="PF13676">
    <property type="entry name" value="TIR_2"/>
    <property type="match status" value="1"/>
</dbReference>
<accession>A0ABT7ST79</accession>
<dbReference type="Proteomes" id="UP001234343">
    <property type="component" value="Unassembled WGS sequence"/>
</dbReference>
<feature type="domain" description="TIR" evidence="1">
    <location>
        <begin position="10"/>
        <end position="141"/>
    </location>
</feature>
<sequence length="167" mass="18899">MESKSSVSKPEFDIFISYAKADEKKALEICNALEAQSVLCWVAARNLSPDSKQSDEITRAIEDSACLVIILSGAANESHLVEADVEQAVSYGKPVFSFRIEDILPTEKLQLFTSNAHWIDAWHGNLREHIDRITDALQSVSQTLNHPDANDKPKQKRTWFGLMRKRW</sequence>
<proteinExistence type="predicted"/>
<gene>
    <name evidence="2" type="ORF">QTP81_02015</name>
</gene>
<dbReference type="EMBL" id="JAUCBP010000002">
    <property type="protein sequence ID" value="MDM7859380.1"/>
    <property type="molecule type" value="Genomic_DNA"/>
</dbReference>
<keyword evidence="3" id="KW-1185">Reference proteome</keyword>
<evidence type="ECO:0000313" key="2">
    <source>
        <dbReference type="EMBL" id="MDM7859380.1"/>
    </source>
</evidence>